<dbReference type="GO" id="GO:0005987">
    <property type="term" value="P:sucrose catabolic process"/>
    <property type="evidence" value="ECO:0007669"/>
    <property type="project" value="TreeGrafter"/>
</dbReference>
<evidence type="ECO:0000256" key="6">
    <source>
        <dbReference type="SAM" id="SignalP"/>
    </source>
</evidence>
<dbReference type="PANTHER" id="PTHR42800:SF1">
    <property type="entry name" value="EXOINULINASE INUD (AFU_ORTHOLOGUE AFUA_5G00480)"/>
    <property type="match status" value="1"/>
</dbReference>
<dbReference type="EMBL" id="KZ824275">
    <property type="protein sequence ID" value="RAL14360.1"/>
    <property type="molecule type" value="Genomic_DNA"/>
</dbReference>
<evidence type="ECO:0000259" key="8">
    <source>
        <dbReference type="Pfam" id="PF08244"/>
    </source>
</evidence>
<name>A0A395I2S5_ASPHC</name>
<evidence type="ECO:0000313" key="10">
    <source>
        <dbReference type="Proteomes" id="UP000248961"/>
    </source>
</evidence>
<dbReference type="GO" id="GO:0004575">
    <property type="term" value="F:sucrose alpha-glucosidase activity"/>
    <property type="evidence" value="ECO:0007669"/>
    <property type="project" value="TreeGrafter"/>
</dbReference>
<accession>A0A395I2S5</accession>
<reference evidence="9 10" key="1">
    <citation type="submission" date="2018-02" db="EMBL/GenBank/DDBJ databases">
        <title>The genomes of Aspergillus section Nigri reveals drivers in fungal speciation.</title>
        <authorList>
            <consortium name="DOE Joint Genome Institute"/>
            <person name="Vesth T.C."/>
            <person name="Nybo J."/>
            <person name="Theobald S."/>
            <person name="Brandl J."/>
            <person name="Frisvad J.C."/>
            <person name="Nielsen K.F."/>
            <person name="Lyhne E.K."/>
            <person name="Kogle M.E."/>
            <person name="Kuo A."/>
            <person name="Riley R."/>
            <person name="Clum A."/>
            <person name="Nolan M."/>
            <person name="Lipzen A."/>
            <person name="Salamov A."/>
            <person name="Henrissat B."/>
            <person name="Wiebenga A."/>
            <person name="De vries R.P."/>
            <person name="Grigoriev I.V."/>
            <person name="Mortensen U.H."/>
            <person name="Andersen M.R."/>
            <person name="Baker S.E."/>
        </authorList>
    </citation>
    <scope>NUCLEOTIDE SEQUENCE [LARGE SCALE GENOMIC DNA]</scope>
    <source>
        <strain evidence="9 10">CBS 101889</strain>
    </source>
</reference>
<feature type="chain" id="PRO_5017319394" evidence="6">
    <location>
        <begin position="18"/>
        <end position="556"/>
    </location>
</feature>
<keyword evidence="4 5" id="KW-0326">Glycosidase</keyword>
<evidence type="ECO:0000256" key="4">
    <source>
        <dbReference type="ARBA" id="ARBA00023295"/>
    </source>
</evidence>
<dbReference type="Pfam" id="PF08244">
    <property type="entry name" value="Glyco_hydro_32C"/>
    <property type="match status" value="1"/>
</dbReference>
<dbReference type="SMART" id="SM00640">
    <property type="entry name" value="Glyco_32"/>
    <property type="match status" value="1"/>
</dbReference>
<dbReference type="STRING" id="1450537.A0A395I2S5"/>
<dbReference type="InterPro" id="IPR001362">
    <property type="entry name" value="Glyco_hydro_32"/>
</dbReference>
<dbReference type="VEuPathDB" id="FungiDB:BO97DRAFT_386938"/>
<gene>
    <name evidence="9" type="ORF">BO97DRAFT_386938</name>
</gene>
<dbReference type="AlphaFoldDB" id="A0A395I2S5"/>
<proteinExistence type="inferred from homology"/>
<dbReference type="InterPro" id="IPR013148">
    <property type="entry name" value="Glyco_hydro_32_N"/>
</dbReference>
<dbReference type="InterPro" id="IPR013189">
    <property type="entry name" value="Glyco_hydro_32_C"/>
</dbReference>
<protein>
    <submittedName>
        <fullName evidence="9">Putative inulinase</fullName>
    </submittedName>
</protein>
<sequence>MALSLLYTLLLGTTAAAEPYTEPYRSQYHFTPRKNWMNDPNGLLFHNNIYHLFYQYNPNGTDWGAMSWGHATSTDLHHWEEQPIALLARGYPDTITEMYFSGSAIADVHNTSGFGTDESPVPLVAVYTSFYPKTQTLPSGQNVQANQQAQSIAYSLDNGTTWTPWDAGNPVIPTPPAPYSTQDTQEFRDPFVFFHEPTNKWIAAVSLATQHKIAIYTSDNLKTWTQTSTFGPFNAVAGVWECPNLFPLQLDDDPAQIKWVAQISVNPGGPPGTVGSGTQYVVGMFDGERFVPDEGGIYTSNNTEGNATQVEANWVDNGPDFYAPTSFNGLPSGERIDVAWMSNWQYAAKTPEKGWRGAFTLPRRLGLRTVNGRVRLVQEPVVDLAQLGIARSEAAAGSVDIYNQTWTTLPQGTTTLPVSGKTLEVSLQFSARNKTAARVGITALATPDRSQQTQIGYDFEAQEVFLDRTQSGDGSFDATFASVYHAPLTPDCNGTVSLRVFLDWSSVEVLGGSFGETSLTARVFPSKDAKGLFLFAEGGDVRDVGVIVRRIGSVWR</sequence>
<dbReference type="PANTHER" id="PTHR42800">
    <property type="entry name" value="EXOINULINASE INUD (AFU_ORTHOLOGUE AFUA_5G00480)"/>
    <property type="match status" value="1"/>
</dbReference>
<evidence type="ECO:0000256" key="3">
    <source>
        <dbReference type="ARBA" id="ARBA00022801"/>
    </source>
</evidence>
<evidence type="ECO:0000259" key="7">
    <source>
        <dbReference type="Pfam" id="PF00251"/>
    </source>
</evidence>
<dbReference type="GO" id="GO:0005737">
    <property type="term" value="C:cytoplasm"/>
    <property type="evidence" value="ECO:0007669"/>
    <property type="project" value="TreeGrafter"/>
</dbReference>
<dbReference type="OrthoDB" id="202537at2759"/>
<dbReference type="SUPFAM" id="SSF49899">
    <property type="entry name" value="Concanavalin A-like lectins/glucanases"/>
    <property type="match status" value="1"/>
</dbReference>
<dbReference type="InterPro" id="IPR013320">
    <property type="entry name" value="ConA-like_dom_sf"/>
</dbReference>
<dbReference type="Proteomes" id="UP000248961">
    <property type="component" value="Unassembled WGS sequence"/>
</dbReference>
<keyword evidence="10" id="KW-1185">Reference proteome</keyword>
<keyword evidence="2 6" id="KW-0732">Signal</keyword>
<dbReference type="RefSeq" id="XP_025553514.1">
    <property type="nucleotide sequence ID" value="XM_025693562.1"/>
</dbReference>
<evidence type="ECO:0000313" key="9">
    <source>
        <dbReference type="EMBL" id="RAL14360.1"/>
    </source>
</evidence>
<dbReference type="InterPro" id="IPR018053">
    <property type="entry name" value="Glyco_hydro_32_AS"/>
</dbReference>
<feature type="domain" description="Glycosyl hydrolase family 32 N-terminal" evidence="7">
    <location>
        <begin position="29"/>
        <end position="380"/>
    </location>
</feature>
<dbReference type="GO" id="GO:0051670">
    <property type="term" value="F:inulinase activity"/>
    <property type="evidence" value="ECO:0007669"/>
    <property type="project" value="UniProtKB-ARBA"/>
</dbReference>
<feature type="signal peptide" evidence="6">
    <location>
        <begin position="1"/>
        <end position="17"/>
    </location>
</feature>
<keyword evidence="3 5" id="KW-0378">Hydrolase</keyword>
<dbReference type="PROSITE" id="PS00609">
    <property type="entry name" value="GLYCOSYL_HYDROL_F32"/>
    <property type="match status" value="1"/>
</dbReference>
<dbReference type="Pfam" id="PF00251">
    <property type="entry name" value="Glyco_hydro_32N"/>
    <property type="match status" value="1"/>
</dbReference>
<evidence type="ECO:0000256" key="1">
    <source>
        <dbReference type="ARBA" id="ARBA00009902"/>
    </source>
</evidence>
<evidence type="ECO:0000256" key="5">
    <source>
        <dbReference type="RuleBase" id="RU362110"/>
    </source>
</evidence>
<feature type="domain" description="Glycosyl hydrolase family 32 C-terminal" evidence="8">
    <location>
        <begin position="397"/>
        <end position="542"/>
    </location>
</feature>
<organism evidence="9 10">
    <name type="scientific">Aspergillus homomorphus (strain CBS 101889)</name>
    <dbReference type="NCBI Taxonomy" id="1450537"/>
    <lineage>
        <taxon>Eukaryota</taxon>
        <taxon>Fungi</taxon>
        <taxon>Dikarya</taxon>
        <taxon>Ascomycota</taxon>
        <taxon>Pezizomycotina</taxon>
        <taxon>Eurotiomycetes</taxon>
        <taxon>Eurotiomycetidae</taxon>
        <taxon>Eurotiales</taxon>
        <taxon>Aspergillaceae</taxon>
        <taxon>Aspergillus</taxon>
        <taxon>Aspergillus subgen. Circumdati</taxon>
    </lineage>
</organism>
<comment type="similarity">
    <text evidence="1 5">Belongs to the glycosyl hydrolase 32 family.</text>
</comment>
<dbReference type="InterPro" id="IPR023296">
    <property type="entry name" value="Glyco_hydro_beta-prop_sf"/>
</dbReference>
<dbReference type="FunFam" id="2.60.120.560:FF:000003">
    <property type="entry name" value="Extracellular exo-inulinase inuE"/>
    <property type="match status" value="1"/>
</dbReference>
<dbReference type="Gene3D" id="2.115.10.20">
    <property type="entry name" value="Glycosyl hydrolase domain, family 43"/>
    <property type="match status" value="1"/>
</dbReference>
<dbReference type="SUPFAM" id="SSF75005">
    <property type="entry name" value="Arabinanase/levansucrase/invertase"/>
    <property type="match status" value="1"/>
</dbReference>
<dbReference type="CDD" id="cd18622">
    <property type="entry name" value="GH32_Inu-like"/>
    <property type="match status" value="1"/>
</dbReference>
<dbReference type="Gene3D" id="2.60.120.560">
    <property type="entry name" value="Exo-inulinase, domain 1"/>
    <property type="match status" value="1"/>
</dbReference>
<dbReference type="GeneID" id="37197851"/>
<evidence type="ECO:0000256" key="2">
    <source>
        <dbReference type="ARBA" id="ARBA00022729"/>
    </source>
</evidence>